<dbReference type="PIRSF" id="PIRSF038471">
    <property type="entry name" value="MreC"/>
    <property type="match status" value="1"/>
</dbReference>
<gene>
    <name evidence="8" type="primary">mreC</name>
    <name evidence="8" type="ORF">C7B45_08205</name>
</gene>
<dbReference type="InterPro" id="IPR042177">
    <property type="entry name" value="Cell/Rod_1"/>
</dbReference>
<keyword evidence="3 5" id="KW-0133">Cell shape</keyword>
<evidence type="ECO:0000256" key="1">
    <source>
        <dbReference type="ARBA" id="ARBA00009369"/>
    </source>
</evidence>
<dbReference type="InterPro" id="IPR055342">
    <property type="entry name" value="MreC_beta-barrel_core"/>
</dbReference>
<evidence type="ECO:0000256" key="2">
    <source>
        <dbReference type="ARBA" id="ARBA00013855"/>
    </source>
</evidence>
<dbReference type="InterPro" id="IPR042175">
    <property type="entry name" value="Cell/Rod_MreC_2"/>
</dbReference>
<organism evidence="8 9">
    <name type="scientific">Sulfobacillus acidophilus</name>
    <dbReference type="NCBI Taxonomy" id="53633"/>
    <lineage>
        <taxon>Bacteria</taxon>
        <taxon>Bacillati</taxon>
        <taxon>Bacillota</taxon>
        <taxon>Clostridia</taxon>
        <taxon>Eubacteriales</taxon>
        <taxon>Clostridiales Family XVII. Incertae Sedis</taxon>
        <taxon>Sulfobacillus</taxon>
    </lineage>
</organism>
<dbReference type="EMBL" id="PXYV01000022">
    <property type="protein sequence ID" value="PSR22080.1"/>
    <property type="molecule type" value="Genomic_DNA"/>
</dbReference>
<comment type="function">
    <text evidence="5">Involved in formation and maintenance of cell shape.</text>
</comment>
<evidence type="ECO:0000313" key="9">
    <source>
        <dbReference type="Proteomes" id="UP000241848"/>
    </source>
</evidence>
<dbReference type="Proteomes" id="UP000241848">
    <property type="component" value="Unassembled WGS sequence"/>
</dbReference>
<proteinExistence type="inferred from homology"/>
<dbReference type="Pfam" id="PF04085">
    <property type="entry name" value="MreC"/>
    <property type="match status" value="1"/>
</dbReference>
<accession>A0A2T2WIM8</accession>
<reference evidence="8 9" key="1">
    <citation type="journal article" date="2014" name="BMC Genomics">
        <title>Comparison of environmental and isolate Sulfobacillus genomes reveals diverse carbon, sulfur, nitrogen, and hydrogen metabolisms.</title>
        <authorList>
            <person name="Justice N.B."/>
            <person name="Norman A."/>
            <person name="Brown C.T."/>
            <person name="Singh A."/>
            <person name="Thomas B.C."/>
            <person name="Banfield J.F."/>
        </authorList>
    </citation>
    <scope>NUCLEOTIDE SEQUENCE [LARGE SCALE GENOMIC DNA]</scope>
    <source>
        <strain evidence="8">AMDSBA3</strain>
    </source>
</reference>
<dbReference type="PANTHER" id="PTHR34138:SF1">
    <property type="entry name" value="CELL SHAPE-DETERMINING PROTEIN MREC"/>
    <property type="match status" value="1"/>
</dbReference>
<dbReference type="AlphaFoldDB" id="A0A2T2WIM8"/>
<dbReference type="InterPro" id="IPR007221">
    <property type="entry name" value="MreC"/>
</dbReference>
<dbReference type="GO" id="GO:0005886">
    <property type="term" value="C:plasma membrane"/>
    <property type="evidence" value="ECO:0007669"/>
    <property type="project" value="TreeGrafter"/>
</dbReference>
<evidence type="ECO:0000256" key="6">
    <source>
        <dbReference type="SAM" id="Coils"/>
    </source>
</evidence>
<name>A0A2T2WIM8_9FIRM</name>
<comment type="similarity">
    <text evidence="1 5">Belongs to the MreC family.</text>
</comment>
<evidence type="ECO:0000313" key="8">
    <source>
        <dbReference type="EMBL" id="PSR22080.1"/>
    </source>
</evidence>
<evidence type="ECO:0000256" key="4">
    <source>
        <dbReference type="ARBA" id="ARBA00032089"/>
    </source>
</evidence>
<protein>
    <recommendedName>
        <fullName evidence="2 5">Cell shape-determining protein MreC</fullName>
    </recommendedName>
    <alternativeName>
        <fullName evidence="4 5">Cell shape protein MreC</fullName>
    </alternativeName>
</protein>
<dbReference type="GO" id="GO:0008360">
    <property type="term" value="P:regulation of cell shape"/>
    <property type="evidence" value="ECO:0007669"/>
    <property type="project" value="UniProtKB-KW"/>
</dbReference>
<dbReference type="Gene3D" id="2.40.10.340">
    <property type="entry name" value="Rod shape-determining protein MreC, domain 1"/>
    <property type="match status" value="1"/>
</dbReference>
<evidence type="ECO:0000256" key="5">
    <source>
        <dbReference type="PIRNR" id="PIRNR038471"/>
    </source>
</evidence>
<dbReference type="PANTHER" id="PTHR34138">
    <property type="entry name" value="CELL SHAPE-DETERMINING PROTEIN MREC"/>
    <property type="match status" value="1"/>
</dbReference>
<evidence type="ECO:0000256" key="3">
    <source>
        <dbReference type="ARBA" id="ARBA00022960"/>
    </source>
</evidence>
<feature type="coiled-coil region" evidence="6">
    <location>
        <begin position="80"/>
        <end position="107"/>
    </location>
</feature>
<feature type="domain" description="Rod shape-determining protein MreC beta-barrel core" evidence="7">
    <location>
        <begin position="124"/>
        <end position="271"/>
    </location>
</feature>
<evidence type="ECO:0000259" key="7">
    <source>
        <dbReference type="Pfam" id="PF04085"/>
    </source>
</evidence>
<keyword evidence="6" id="KW-0175">Coiled coil</keyword>
<dbReference type="Gene3D" id="2.40.10.350">
    <property type="entry name" value="Rod shape-determining protein MreC, domain 2"/>
    <property type="match status" value="1"/>
</dbReference>
<comment type="caution">
    <text evidence="8">The sequence shown here is derived from an EMBL/GenBank/DDBJ whole genome shotgun (WGS) entry which is preliminary data.</text>
</comment>
<sequence>MGGFIFRWRRPIIILLVVAVVSVSLSVTSRLHGKVESMSNAIGSLVSPASSTLAYLGNKVGVGVGTIGELFTLQRENQQLKQQLLLYNSMKLELSELAEENSQLRGLLQLKGAASHWKLVTATVISRNPDTWFQTVVINRGSDSGIHAGMAVIEPQGVVGRVISTSPVSATVMLLLDPDSGVGAEDVRSQAAGVVSGRAAISDELTFQLFAHHPNIQPGDAVVTSSYNQYYPAGLLIGEVAKVSKTAYGLTETAVVVPSVNFNQIDNVMVVLSHPNGTSLPPIFGGGSR</sequence>
<dbReference type="NCBIfam" id="TIGR00219">
    <property type="entry name" value="mreC"/>
    <property type="match status" value="1"/>
</dbReference>